<keyword evidence="5" id="KW-0812">Transmembrane</keyword>
<dbReference type="GO" id="GO:0000160">
    <property type="term" value="P:phosphorelay signal transduction system"/>
    <property type="evidence" value="ECO:0007669"/>
    <property type="project" value="UniProtKB-KW"/>
</dbReference>
<dbReference type="InterPro" id="IPR036890">
    <property type="entry name" value="HATPase_C_sf"/>
</dbReference>
<dbReference type="Gene3D" id="1.20.5.1930">
    <property type="match status" value="1"/>
</dbReference>
<protein>
    <recommendedName>
        <fullName evidence="6">Histidine kinase/HSP90-like ATPase domain-containing protein</fullName>
    </recommendedName>
</protein>
<feature type="transmembrane region" description="Helical" evidence="5">
    <location>
        <begin position="207"/>
        <end position="226"/>
    </location>
</feature>
<dbReference type="SUPFAM" id="SSF55874">
    <property type="entry name" value="ATPase domain of HSP90 chaperone/DNA topoisomerase II/histidine kinase"/>
    <property type="match status" value="1"/>
</dbReference>
<evidence type="ECO:0000256" key="3">
    <source>
        <dbReference type="ARBA" id="ARBA00023012"/>
    </source>
</evidence>
<dbReference type="AlphaFoldDB" id="A0A255Z2B6"/>
<feature type="domain" description="Histidine kinase/HSP90-like ATPase" evidence="6">
    <location>
        <begin position="484"/>
        <end position="577"/>
    </location>
</feature>
<feature type="coiled-coil region" evidence="4">
    <location>
        <begin position="356"/>
        <end position="383"/>
    </location>
</feature>
<dbReference type="GO" id="GO:0016301">
    <property type="term" value="F:kinase activity"/>
    <property type="evidence" value="ECO:0007669"/>
    <property type="project" value="UniProtKB-KW"/>
</dbReference>
<feature type="transmembrane region" description="Helical" evidence="5">
    <location>
        <begin position="238"/>
        <end position="258"/>
    </location>
</feature>
<comment type="caution">
    <text evidence="7">The sequence shown here is derived from an EMBL/GenBank/DDBJ whole genome shotgun (WGS) entry which is preliminary data.</text>
</comment>
<dbReference type="CDD" id="cd16917">
    <property type="entry name" value="HATPase_UhpB-NarQ-NarX-like"/>
    <property type="match status" value="1"/>
</dbReference>
<dbReference type="SMART" id="SM00387">
    <property type="entry name" value="HATPase_c"/>
    <property type="match status" value="1"/>
</dbReference>
<dbReference type="Gene3D" id="3.30.565.10">
    <property type="entry name" value="Histidine kinase-like ATPase, C-terminal domain"/>
    <property type="match status" value="1"/>
</dbReference>
<feature type="transmembrane region" description="Helical" evidence="5">
    <location>
        <begin position="264"/>
        <end position="284"/>
    </location>
</feature>
<proteinExistence type="predicted"/>
<feature type="transmembrane region" description="Helical" evidence="5">
    <location>
        <begin position="321"/>
        <end position="341"/>
    </location>
</feature>
<keyword evidence="1" id="KW-0808">Transferase</keyword>
<organism evidence="7 8">
    <name type="scientific">Sandarakinorhabdus cyanobacteriorum</name>
    <dbReference type="NCBI Taxonomy" id="1981098"/>
    <lineage>
        <taxon>Bacteria</taxon>
        <taxon>Pseudomonadati</taxon>
        <taxon>Pseudomonadota</taxon>
        <taxon>Alphaproteobacteria</taxon>
        <taxon>Sphingomonadales</taxon>
        <taxon>Sphingosinicellaceae</taxon>
        <taxon>Sandarakinorhabdus</taxon>
    </lineage>
</organism>
<feature type="transmembrane region" description="Helical" evidence="5">
    <location>
        <begin position="291"/>
        <end position="309"/>
    </location>
</feature>
<evidence type="ECO:0000256" key="2">
    <source>
        <dbReference type="ARBA" id="ARBA00022777"/>
    </source>
</evidence>
<keyword evidence="2" id="KW-0418">Kinase</keyword>
<dbReference type="EMBL" id="NOXT01000063">
    <property type="protein sequence ID" value="OYQ35054.1"/>
    <property type="molecule type" value="Genomic_DNA"/>
</dbReference>
<accession>A0A255Z2B6</accession>
<evidence type="ECO:0000256" key="5">
    <source>
        <dbReference type="SAM" id="Phobius"/>
    </source>
</evidence>
<dbReference type="PANTHER" id="PTHR24421">
    <property type="entry name" value="NITRATE/NITRITE SENSOR PROTEIN NARX-RELATED"/>
    <property type="match status" value="1"/>
</dbReference>
<name>A0A255Z2B6_9SPHN</name>
<keyword evidence="5" id="KW-0472">Membrane</keyword>
<dbReference type="PANTHER" id="PTHR24421:SF58">
    <property type="entry name" value="SIGNAL TRANSDUCTION HISTIDINE-PROTEIN KINASE_PHOSPHATASE UHPB"/>
    <property type="match status" value="1"/>
</dbReference>
<keyword evidence="4" id="KW-0175">Coiled coil</keyword>
<feature type="transmembrane region" description="Helical" evidence="5">
    <location>
        <begin position="151"/>
        <end position="169"/>
    </location>
</feature>
<dbReference type="InterPro" id="IPR050482">
    <property type="entry name" value="Sensor_HK_TwoCompSys"/>
</dbReference>
<dbReference type="Proteomes" id="UP000216991">
    <property type="component" value="Unassembled WGS sequence"/>
</dbReference>
<gene>
    <name evidence="7" type="ORF">CHU93_01980</name>
</gene>
<evidence type="ECO:0000256" key="1">
    <source>
        <dbReference type="ARBA" id="ARBA00022679"/>
    </source>
</evidence>
<evidence type="ECO:0000313" key="8">
    <source>
        <dbReference type="Proteomes" id="UP000216991"/>
    </source>
</evidence>
<dbReference type="InterPro" id="IPR003594">
    <property type="entry name" value="HATPase_dom"/>
</dbReference>
<keyword evidence="8" id="KW-1185">Reference proteome</keyword>
<keyword evidence="5" id="KW-1133">Transmembrane helix</keyword>
<reference evidence="7 8" key="1">
    <citation type="submission" date="2017-07" db="EMBL/GenBank/DDBJ databases">
        <title>Sandarakinorhabdus cyanobacteriorum sp. nov., a novel bacterium isolated from cyanobacterial aggregates in a eutrophic lake.</title>
        <authorList>
            <person name="Cai H."/>
        </authorList>
    </citation>
    <scope>NUCLEOTIDE SEQUENCE [LARGE SCALE GENOMIC DNA]</scope>
    <source>
        <strain evidence="7 8">TH057</strain>
    </source>
</reference>
<feature type="transmembrane region" description="Helical" evidence="5">
    <location>
        <begin position="176"/>
        <end position="195"/>
    </location>
</feature>
<sequence>MLLLAAPVAARTPLGPARISVDGAPPITRNAPWLAPAGSRHLRARFRLDWDGRPVALLLTDMREAVTVSLNGVPLFSNAAGPGDPVLGWNHPYRITLPAALLRPGANIITVDVAAAPPWALGLGQVEAGPPAAVEAAFARQQFWRIDGPRSANASLLLLWLLVLLLWRARRRQPELLLLVVVGLGWWLRSLHFHVTRPPIDTGLFAAISRESIFIVVPVTFCYCLEFARLPQARRWQLGLLAAGFAGLVLRQILIGLGQADLPSALLLILMGLGTAGLLLWSAWQRRGPDQALIIAVVALNTGFAVHDLGRIHLLHWWEGAGFFFQPFAGLSLFAAFFISLGRQFVAALTATEGMNLALERAVASARADLAASEERRRALEVERAIEGERERLMREMHDGIGANLVAAVAVAERQGQPPGTIAPLRRALADLKLTVDSLEPVDGDMVALLASLRHRIASDLAAAGIAVDWQVAPCPALAWLDAANALHVLRLFQEAISNAIQHSGAQRIAIGCAPRVHQGQPGIAAWVADDGRGFALSAATGRGLAHMHGRAAALHGQLTIATTAGTNISLWLPLAR</sequence>
<evidence type="ECO:0000313" key="7">
    <source>
        <dbReference type="EMBL" id="OYQ35054.1"/>
    </source>
</evidence>
<keyword evidence="3" id="KW-0902">Two-component regulatory system</keyword>
<evidence type="ECO:0000256" key="4">
    <source>
        <dbReference type="SAM" id="Coils"/>
    </source>
</evidence>
<evidence type="ECO:0000259" key="6">
    <source>
        <dbReference type="SMART" id="SM00387"/>
    </source>
</evidence>